<evidence type="ECO:0000256" key="6">
    <source>
        <dbReference type="ARBA" id="ARBA00022807"/>
    </source>
</evidence>
<keyword evidence="6 7" id="KW-0788">Thiol protease</keyword>
<dbReference type="PANTHER" id="PTHR24006">
    <property type="entry name" value="UBIQUITIN CARBOXYL-TERMINAL HYDROLASE"/>
    <property type="match status" value="1"/>
</dbReference>
<feature type="compositionally biased region" description="Low complexity" evidence="8">
    <location>
        <begin position="715"/>
        <end position="735"/>
    </location>
</feature>
<dbReference type="STRING" id="379508.A5DZJ3"/>
<dbReference type="OMA" id="VECNRCA"/>
<dbReference type="AlphaFoldDB" id="A5DZJ3"/>
<dbReference type="OrthoDB" id="2020758at2759"/>
<dbReference type="InterPro" id="IPR050164">
    <property type="entry name" value="Peptidase_C19"/>
</dbReference>
<keyword evidence="9" id="KW-1133">Transmembrane helix</keyword>
<reference evidence="11 12" key="1">
    <citation type="journal article" date="2009" name="Nature">
        <title>Evolution of pathogenicity and sexual reproduction in eight Candida genomes.</title>
        <authorList>
            <person name="Butler G."/>
            <person name="Rasmussen M.D."/>
            <person name="Lin M.F."/>
            <person name="Santos M.A."/>
            <person name="Sakthikumar S."/>
            <person name="Munro C.A."/>
            <person name="Rheinbay E."/>
            <person name="Grabherr M."/>
            <person name="Forche A."/>
            <person name="Reedy J.L."/>
            <person name="Agrafioti I."/>
            <person name="Arnaud M.B."/>
            <person name="Bates S."/>
            <person name="Brown A.J."/>
            <person name="Brunke S."/>
            <person name="Costanzo M.C."/>
            <person name="Fitzpatrick D.A."/>
            <person name="de Groot P.W."/>
            <person name="Harris D."/>
            <person name="Hoyer L.L."/>
            <person name="Hube B."/>
            <person name="Klis F.M."/>
            <person name="Kodira C."/>
            <person name="Lennard N."/>
            <person name="Logue M.E."/>
            <person name="Martin R."/>
            <person name="Neiman A.M."/>
            <person name="Nikolaou E."/>
            <person name="Quail M.A."/>
            <person name="Quinn J."/>
            <person name="Santos M.C."/>
            <person name="Schmitzberger F.F."/>
            <person name="Sherlock G."/>
            <person name="Shah P."/>
            <person name="Silverstein K.A."/>
            <person name="Skrzypek M.S."/>
            <person name="Soll D."/>
            <person name="Staggs R."/>
            <person name="Stansfield I."/>
            <person name="Stumpf M.P."/>
            <person name="Sudbery P.E."/>
            <person name="Srikantha T."/>
            <person name="Zeng Q."/>
            <person name="Berman J."/>
            <person name="Berriman M."/>
            <person name="Heitman J."/>
            <person name="Gow N.A."/>
            <person name="Lorenz M.C."/>
            <person name="Birren B.W."/>
            <person name="Kellis M."/>
            <person name="Cuomo C.A."/>
        </authorList>
    </citation>
    <scope>NUCLEOTIDE SEQUENCE [LARGE SCALE GENOMIC DNA]</scope>
    <source>
        <strain evidence="12">ATCC 11503 / BCRC 21390 / CBS 2605 / JCM 1781 / NBRC 1676 / NRRL YB-4239</strain>
    </source>
</reference>
<evidence type="ECO:0000256" key="3">
    <source>
        <dbReference type="ARBA" id="ARBA00022670"/>
    </source>
</evidence>
<feature type="domain" description="USP" evidence="10">
    <location>
        <begin position="126"/>
        <end position="661"/>
    </location>
</feature>
<feature type="compositionally biased region" description="Basic and acidic residues" evidence="8">
    <location>
        <begin position="743"/>
        <end position="760"/>
    </location>
</feature>
<organism evidence="11 12">
    <name type="scientific">Lodderomyces elongisporus (strain ATCC 11503 / CBS 2605 / JCM 1781 / NBRC 1676 / NRRL YB-4239)</name>
    <name type="common">Yeast</name>
    <name type="synonym">Saccharomyces elongisporus</name>
    <dbReference type="NCBI Taxonomy" id="379508"/>
    <lineage>
        <taxon>Eukaryota</taxon>
        <taxon>Fungi</taxon>
        <taxon>Dikarya</taxon>
        <taxon>Ascomycota</taxon>
        <taxon>Saccharomycotina</taxon>
        <taxon>Pichiomycetes</taxon>
        <taxon>Debaryomycetaceae</taxon>
        <taxon>Candida/Lodderomyces clade</taxon>
        <taxon>Lodderomyces</taxon>
    </lineage>
</organism>
<dbReference type="PROSITE" id="PS00972">
    <property type="entry name" value="USP_1"/>
    <property type="match status" value="1"/>
</dbReference>
<dbReference type="GO" id="GO:0006508">
    <property type="term" value="P:proteolysis"/>
    <property type="evidence" value="ECO:0007669"/>
    <property type="project" value="UniProtKB-KW"/>
</dbReference>
<evidence type="ECO:0000313" key="12">
    <source>
        <dbReference type="Proteomes" id="UP000001996"/>
    </source>
</evidence>
<dbReference type="EMBL" id="CH981526">
    <property type="protein sequence ID" value="EDK44601.1"/>
    <property type="molecule type" value="Genomic_DNA"/>
</dbReference>
<dbReference type="VEuPathDB" id="FungiDB:LELG_02780"/>
<feature type="region of interest" description="Disordered" evidence="8">
    <location>
        <begin position="672"/>
        <end position="780"/>
    </location>
</feature>
<dbReference type="InterPro" id="IPR018200">
    <property type="entry name" value="USP_CS"/>
</dbReference>
<feature type="compositionally biased region" description="Basic and acidic residues" evidence="8">
    <location>
        <begin position="543"/>
        <end position="554"/>
    </location>
</feature>
<evidence type="ECO:0000256" key="8">
    <source>
        <dbReference type="SAM" id="MobiDB-lite"/>
    </source>
</evidence>
<evidence type="ECO:0000256" key="5">
    <source>
        <dbReference type="ARBA" id="ARBA00022801"/>
    </source>
</evidence>
<protein>
    <recommendedName>
        <fullName evidence="7">Ubiquitin carboxyl-terminal hydrolase</fullName>
        <ecNumber evidence="7">3.4.19.12</ecNumber>
    </recommendedName>
</protein>
<dbReference type="SUPFAM" id="SSF54001">
    <property type="entry name" value="Cysteine proteinases"/>
    <property type="match status" value="1"/>
</dbReference>
<dbReference type="GO" id="GO:0005829">
    <property type="term" value="C:cytosol"/>
    <property type="evidence" value="ECO:0007669"/>
    <property type="project" value="TreeGrafter"/>
</dbReference>
<evidence type="ECO:0000259" key="10">
    <source>
        <dbReference type="PROSITE" id="PS50235"/>
    </source>
</evidence>
<sequence length="793" mass="89431">MYIAKKTTVLFILLNFTLFIQIIKVSFLNSNKLTATISTSLLVIASVYYISTQYIIPKLTEITNNNNNPNNSDNSNYQSNNILPFNIPQLLHKMINSKYGRIGSDRFRSKKSKEHRFAMKNGGELGGISNDGNTCFMNSVIQSLASSRQLMKFIDSYLYAEIEIDTNKTSGEKITMKSNQPRPELTFTNALKLLLDNVNGKYGSRGKEFTTKQLLNKMPNGPKQNFFSGYNQEDAQEFYQLIMGLLEKEFKKMSLSRLPTPEPEENSSSSKKETKFIDVRNLKEVISGCKKLGKLGTVYVPAMQIDPNIDDAEHKVVPLQLITPVDGITAERVGCLTCGESGGIRYAVNSGLSLNLPTGGHQSSSYHHSGFTLAQLLDEWIKPETIDDVNCNRCGLVQTREFLLRKLDELKGADESLLSKLQVRITDIERELAKYQVTDEAFEKLTTKNQIKKSKKTKQIFLDRPPPLLSIHINRSQFDPRTYMVIKNPSNVTFPAVLDLNRYIVEPNDINMDARLHMRKQDEIHQNILRSKQKANENSWIQDGKDGVGEDKELSASNSESSASSLTASYNEKVIDTDGSPITTLDTSIPTPADTATSDSRLFYNLKAVIVHYGTHNYGHYICYRKLRGTWWRISDESVYVVTEDEVLNGQGTFMLFYEFDDGFKEVLQNVTDDEEEQEERLESGQVDGQKGNQERGAEGIPNADENDHGDLKSNKNNNNNLISNGVTNNVSSASEESDVEESDRAVSEDLEYHISRSDVDMEDEDAKEPSKEEPVQEREDAFFNVAEAQVHL</sequence>
<dbReference type="InterPro" id="IPR001394">
    <property type="entry name" value="Peptidase_C19_UCH"/>
</dbReference>
<dbReference type="Gene3D" id="3.90.70.10">
    <property type="entry name" value="Cysteine proteinases"/>
    <property type="match status" value="1"/>
</dbReference>
<evidence type="ECO:0000256" key="7">
    <source>
        <dbReference type="RuleBase" id="RU366025"/>
    </source>
</evidence>
<keyword evidence="5 7" id="KW-0378">Hydrolase</keyword>
<dbReference type="GeneID" id="5233337"/>
<dbReference type="Proteomes" id="UP000001996">
    <property type="component" value="Unassembled WGS sequence"/>
</dbReference>
<proteinExistence type="inferred from homology"/>
<dbReference type="GO" id="GO:0004843">
    <property type="term" value="F:cysteine-type deubiquitinase activity"/>
    <property type="evidence" value="ECO:0007669"/>
    <property type="project" value="UniProtKB-UniRule"/>
</dbReference>
<dbReference type="eggNOG" id="KOG1867">
    <property type="taxonomic scope" value="Eukaryota"/>
</dbReference>
<dbReference type="KEGG" id="lel:PVL30_003624"/>
<dbReference type="GO" id="GO:0005634">
    <property type="term" value="C:nucleus"/>
    <property type="evidence" value="ECO:0007669"/>
    <property type="project" value="TreeGrafter"/>
</dbReference>
<keyword evidence="12" id="KW-1185">Reference proteome</keyword>
<dbReference type="PROSITE" id="PS50235">
    <property type="entry name" value="USP_3"/>
    <property type="match status" value="1"/>
</dbReference>
<dbReference type="CDD" id="cd02662">
    <property type="entry name" value="Peptidase_C19F"/>
    <property type="match status" value="1"/>
</dbReference>
<dbReference type="InterPro" id="IPR028889">
    <property type="entry name" value="USP"/>
</dbReference>
<keyword evidence="9" id="KW-0812">Transmembrane</keyword>
<dbReference type="HOGENOM" id="CLU_008279_6_1_1"/>
<evidence type="ECO:0000256" key="9">
    <source>
        <dbReference type="SAM" id="Phobius"/>
    </source>
</evidence>
<keyword evidence="9" id="KW-0472">Membrane</keyword>
<feature type="region of interest" description="Disordered" evidence="8">
    <location>
        <begin position="535"/>
        <end position="567"/>
    </location>
</feature>
<keyword evidence="3 7" id="KW-0645">Protease</keyword>
<keyword evidence="4 7" id="KW-0833">Ubl conjugation pathway</keyword>
<evidence type="ECO:0000256" key="2">
    <source>
        <dbReference type="ARBA" id="ARBA00009085"/>
    </source>
</evidence>
<feature type="compositionally biased region" description="Basic and acidic residues" evidence="8">
    <location>
        <begin position="768"/>
        <end position="780"/>
    </location>
</feature>
<accession>A5DZJ3</accession>
<comment type="similarity">
    <text evidence="2 7">Belongs to the peptidase C19 family.</text>
</comment>
<name>A5DZJ3_LODEL</name>
<dbReference type="Pfam" id="PF00443">
    <property type="entry name" value="UCH"/>
    <property type="match status" value="1"/>
</dbReference>
<dbReference type="PANTHER" id="PTHR24006:SF888">
    <property type="entry name" value="UBIQUITIN CARBOXYL-TERMINAL HYDROLASE 30"/>
    <property type="match status" value="1"/>
</dbReference>
<comment type="catalytic activity">
    <reaction evidence="1 7">
        <text>Thiol-dependent hydrolysis of ester, thioester, amide, peptide and isopeptide bonds formed by the C-terminal Gly of ubiquitin (a 76-residue protein attached to proteins as an intracellular targeting signal).</text>
        <dbReference type="EC" id="3.4.19.12"/>
    </reaction>
</comment>
<gene>
    <name evidence="11" type="ORF">LELG_02780</name>
</gene>
<dbReference type="PROSITE" id="PS00973">
    <property type="entry name" value="USP_2"/>
    <property type="match status" value="1"/>
</dbReference>
<dbReference type="EC" id="3.4.19.12" evidence="7"/>
<feature type="transmembrane region" description="Helical" evidence="9">
    <location>
        <begin position="7"/>
        <end position="27"/>
    </location>
</feature>
<dbReference type="GO" id="GO:0005789">
    <property type="term" value="C:endoplasmic reticulum membrane"/>
    <property type="evidence" value="ECO:0007669"/>
    <property type="project" value="EnsemblFungi"/>
</dbReference>
<evidence type="ECO:0000256" key="1">
    <source>
        <dbReference type="ARBA" id="ARBA00000707"/>
    </source>
</evidence>
<dbReference type="GO" id="GO:0016579">
    <property type="term" value="P:protein deubiquitination"/>
    <property type="evidence" value="ECO:0007669"/>
    <property type="project" value="EnsemblFungi"/>
</dbReference>
<dbReference type="FunCoup" id="A5DZJ3">
    <property type="interactions" value="48"/>
</dbReference>
<feature type="compositionally biased region" description="Low complexity" evidence="8">
    <location>
        <begin position="555"/>
        <end position="567"/>
    </location>
</feature>
<evidence type="ECO:0000313" key="11">
    <source>
        <dbReference type="EMBL" id="EDK44601.1"/>
    </source>
</evidence>
<dbReference type="InterPro" id="IPR038765">
    <property type="entry name" value="Papain-like_cys_pep_sf"/>
</dbReference>
<dbReference type="InParanoid" id="A5DZJ3"/>
<evidence type="ECO:0000256" key="4">
    <source>
        <dbReference type="ARBA" id="ARBA00022786"/>
    </source>
</evidence>